<sequence>MSSTISSSSLPSIPTTAPQPTDPLELTSWALAKAQLIRPHKVSKFQEPYRLPRPLQLNTRSRQGRSSIPKLDLTRTQNIDAILIFVYGIKRDTPCHHCARGNGIFQGCYTESSIATGACANCAYSSRGITCSFHRHTKSQRRNKRQESEDIISTITPMQWRALGEELLRRAAAKKENHASPDENDLVSDNWFHRDH</sequence>
<accession>A0A9P9EIU3</accession>
<evidence type="ECO:0000256" key="1">
    <source>
        <dbReference type="SAM" id="MobiDB-lite"/>
    </source>
</evidence>
<dbReference type="InterPro" id="IPR022190">
    <property type="entry name" value="DUF3716"/>
</dbReference>
<dbReference type="Proteomes" id="UP000738349">
    <property type="component" value="Unassembled WGS sequence"/>
</dbReference>
<dbReference type="OrthoDB" id="5038475at2759"/>
<feature type="region of interest" description="Disordered" evidence="1">
    <location>
        <begin position="172"/>
        <end position="196"/>
    </location>
</feature>
<gene>
    <name evidence="2" type="ORF">EDB81DRAFT_75471</name>
</gene>
<dbReference type="Pfam" id="PF12511">
    <property type="entry name" value="DUF3716"/>
    <property type="match status" value="1"/>
</dbReference>
<feature type="compositionally biased region" description="Low complexity" evidence="1">
    <location>
        <begin position="1"/>
        <end position="16"/>
    </location>
</feature>
<proteinExistence type="predicted"/>
<evidence type="ECO:0000313" key="3">
    <source>
        <dbReference type="Proteomes" id="UP000738349"/>
    </source>
</evidence>
<name>A0A9P9EIU3_9HYPO</name>
<protein>
    <submittedName>
        <fullName evidence="2">Uncharacterized protein</fullName>
    </submittedName>
</protein>
<feature type="region of interest" description="Disordered" evidence="1">
    <location>
        <begin position="1"/>
        <end position="21"/>
    </location>
</feature>
<evidence type="ECO:0000313" key="2">
    <source>
        <dbReference type="EMBL" id="KAH7137841.1"/>
    </source>
</evidence>
<dbReference type="EMBL" id="JAGMUV010000012">
    <property type="protein sequence ID" value="KAH7137841.1"/>
    <property type="molecule type" value="Genomic_DNA"/>
</dbReference>
<keyword evidence="3" id="KW-1185">Reference proteome</keyword>
<reference evidence="2" key="1">
    <citation type="journal article" date="2021" name="Nat. Commun.">
        <title>Genetic determinants of endophytism in the Arabidopsis root mycobiome.</title>
        <authorList>
            <person name="Mesny F."/>
            <person name="Miyauchi S."/>
            <person name="Thiergart T."/>
            <person name="Pickel B."/>
            <person name="Atanasova L."/>
            <person name="Karlsson M."/>
            <person name="Huettel B."/>
            <person name="Barry K.W."/>
            <person name="Haridas S."/>
            <person name="Chen C."/>
            <person name="Bauer D."/>
            <person name="Andreopoulos W."/>
            <person name="Pangilinan J."/>
            <person name="LaButti K."/>
            <person name="Riley R."/>
            <person name="Lipzen A."/>
            <person name="Clum A."/>
            <person name="Drula E."/>
            <person name="Henrissat B."/>
            <person name="Kohler A."/>
            <person name="Grigoriev I.V."/>
            <person name="Martin F.M."/>
            <person name="Hacquard S."/>
        </authorList>
    </citation>
    <scope>NUCLEOTIDE SEQUENCE</scope>
    <source>
        <strain evidence="2">MPI-CAGE-AT-0147</strain>
    </source>
</reference>
<dbReference type="AlphaFoldDB" id="A0A9P9EIU3"/>
<organism evidence="2 3">
    <name type="scientific">Dactylonectria macrodidyma</name>
    <dbReference type="NCBI Taxonomy" id="307937"/>
    <lineage>
        <taxon>Eukaryota</taxon>
        <taxon>Fungi</taxon>
        <taxon>Dikarya</taxon>
        <taxon>Ascomycota</taxon>
        <taxon>Pezizomycotina</taxon>
        <taxon>Sordariomycetes</taxon>
        <taxon>Hypocreomycetidae</taxon>
        <taxon>Hypocreales</taxon>
        <taxon>Nectriaceae</taxon>
        <taxon>Dactylonectria</taxon>
    </lineage>
</organism>
<comment type="caution">
    <text evidence="2">The sequence shown here is derived from an EMBL/GenBank/DDBJ whole genome shotgun (WGS) entry which is preliminary data.</text>
</comment>
<feature type="compositionally biased region" description="Basic and acidic residues" evidence="1">
    <location>
        <begin position="172"/>
        <end position="181"/>
    </location>
</feature>